<dbReference type="EMBL" id="BAAABV010000028">
    <property type="protein sequence ID" value="GAA0315573.1"/>
    <property type="molecule type" value="Genomic_DNA"/>
</dbReference>
<evidence type="ECO:0000256" key="1">
    <source>
        <dbReference type="ARBA" id="ARBA00009558"/>
    </source>
</evidence>
<dbReference type="Gene3D" id="3.90.176.10">
    <property type="entry name" value="Toxin ADP-ribosyltransferase, Chain A, domain 1"/>
    <property type="match status" value="1"/>
</dbReference>
<dbReference type="EC" id="2.4.2.31" evidence="2"/>
<evidence type="ECO:0000256" key="6">
    <source>
        <dbReference type="ARBA" id="ARBA00047597"/>
    </source>
</evidence>
<evidence type="ECO:0000256" key="4">
    <source>
        <dbReference type="ARBA" id="ARBA00022679"/>
    </source>
</evidence>
<gene>
    <name evidence="8" type="ORF">GCM10010302_63350</name>
</gene>
<proteinExistence type="inferred from homology"/>
<keyword evidence="3" id="KW-0328">Glycosyltransferase</keyword>
<comment type="caution">
    <text evidence="8">The sequence shown here is derived from an EMBL/GenBank/DDBJ whole genome shotgun (WGS) entry which is preliminary data.</text>
</comment>
<comment type="similarity">
    <text evidence="1">Belongs to the Arg-specific ADP-ribosyltransferase family.</text>
</comment>
<dbReference type="SUPFAM" id="SSF56399">
    <property type="entry name" value="ADP-ribosylation"/>
    <property type="match status" value="1"/>
</dbReference>
<evidence type="ECO:0000256" key="2">
    <source>
        <dbReference type="ARBA" id="ARBA00012031"/>
    </source>
</evidence>
<evidence type="ECO:0000313" key="9">
    <source>
        <dbReference type="Proteomes" id="UP001501867"/>
    </source>
</evidence>
<evidence type="ECO:0000313" key="8">
    <source>
        <dbReference type="EMBL" id="GAA0315573.1"/>
    </source>
</evidence>
<accession>A0ABP3FFI2</accession>
<dbReference type="InterPro" id="IPR000768">
    <property type="entry name" value="ART"/>
</dbReference>
<evidence type="ECO:0000256" key="3">
    <source>
        <dbReference type="ARBA" id="ARBA00022676"/>
    </source>
</evidence>
<keyword evidence="5" id="KW-0548">Nucleotidyltransferase</keyword>
<dbReference type="RefSeq" id="WP_344166841.1">
    <property type="nucleotide sequence ID" value="NZ_BAAABV010000028.1"/>
</dbReference>
<dbReference type="SUPFAM" id="SSF52141">
    <property type="entry name" value="Uracil-DNA glycosylase-like"/>
    <property type="match status" value="1"/>
</dbReference>
<keyword evidence="4" id="KW-0808">Transferase</keyword>
<dbReference type="Gene3D" id="3.40.470.10">
    <property type="entry name" value="Uracil-DNA glycosylase-like domain"/>
    <property type="match status" value="1"/>
</dbReference>
<evidence type="ECO:0000256" key="7">
    <source>
        <dbReference type="SAM" id="MobiDB-lite"/>
    </source>
</evidence>
<organism evidence="8 9">
    <name type="scientific">Streptomyces polychromogenes</name>
    <dbReference type="NCBI Taxonomy" id="67342"/>
    <lineage>
        <taxon>Bacteria</taxon>
        <taxon>Bacillati</taxon>
        <taxon>Actinomycetota</taxon>
        <taxon>Actinomycetes</taxon>
        <taxon>Kitasatosporales</taxon>
        <taxon>Streptomycetaceae</taxon>
        <taxon>Streptomyces</taxon>
    </lineage>
</organism>
<dbReference type="InterPro" id="IPR002043">
    <property type="entry name" value="UDG_fam1"/>
</dbReference>
<reference evidence="9" key="1">
    <citation type="journal article" date="2019" name="Int. J. Syst. Evol. Microbiol.">
        <title>The Global Catalogue of Microorganisms (GCM) 10K type strain sequencing project: providing services to taxonomists for standard genome sequencing and annotation.</title>
        <authorList>
            <consortium name="The Broad Institute Genomics Platform"/>
            <consortium name="The Broad Institute Genome Sequencing Center for Infectious Disease"/>
            <person name="Wu L."/>
            <person name="Ma J."/>
        </authorList>
    </citation>
    <scope>NUCLEOTIDE SEQUENCE [LARGE SCALE GENOMIC DNA]</scope>
    <source>
        <strain evidence="9">JCM 4505</strain>
    </source>
</reference>
<dbReference type="InterPro" id="IPR036895">
    <property type="entry name" value="Uracil-DNA_glycosylase-like_sf"/>
</dbReference>
<feature type="region of interest" description="Disordered" evidence="7">
    <location>
        <begin position="1"/>
        <end position="25"/>
    </location>
</feature>
<name>A0ABP3FFI2_9ACTN</name>
<dbReference type="PANTHER" id="PTHR11264:SF8">
    <property type="entry name" value="URACIL-DNA GLYCOSYLASE-LIKE DOMAIN-CONTAINING PROTEIN"/>
    <property type="match status" value="1"/>
</dbReference>
<protein>
    <recommendedName>
        <fullName evidence="2">NAD(+)--protein-arginine ADP-ribosyltransferase</fullName>
        <ecNumber evidence="2">2.4.2.31</ecNumber>
    </recommendedName>
</protein>
<keyword evidence="9" id="KW-1185">Reference proteome</keyword>
<dbReference type="PROSITE" id="PS51996">
    <property type="entry name" value="TR_MART"/>
    <property type="match status" value="1"/>
</dbReference>
<sequence>MSDAAATPPAQSDPNDPNDPNDPLNLAGLFQGGGEPWLPLLKPVIEAQPEASRFIGPGRSPEVVPVRELTFQALKPNPPHKWKVVVFGQNPYPRPESATGIAMFDNTFNDWKDSQFGRVVSIRCIIKAAAMWKYGIARKTPIADVRALLKERDTVQPPEWFQAMLTQGVLLLNAALTASADGAMGADRHTAFWRPVAERIVEEILKAKQDADEEDRSVVFAWWGAHARSLKKVVLRLQTKYPDVEVRHIDHANPAAQGDVFCEGDHFATVNDALASLGAEQVDWLPSKGWNEAAAGSAAGGGDGDGDVAARMGAFIASTMELHQLYLERLTSVKDEGLVLPAITGVFDTPLMDFRGAVAPVAEVLSGLGGHIDRSVEFGKRRADETDEAGRLSADAIAALHLYTCESAFYREINAVLRSPDRSRVVPYLPYLRLLFSAVSRLPARTEPLWRGVSLDLRAQYPVGETVTWWGVSSCTSELSVARSFLGSRGKRTLFEVTPSRAVGIRRFSAFTGEEEYILAPGTRLKVTEVKAERGGLCTVRLTEAQEGPLVS</sequence>
<evidence type="ECO:0000256" key="5">
    <source>
        <dbReference type="ARBA" id="ARBA00022695"/>
    </source>
</evidence>
<dbReference type="Proteomes" id="UP001501867">
    <property type="component" value="Unassembled WGS sequence"/>
</dbReference>
<dbReference type="Pfam" id="PF01129">
    <property type="entry name" value="ART"/>
    <property type="match status" value="1"/>
</dbReference>
<dbReference type="PANTHER" id="PTHR11264">
    <property type="entry name" value="URACIL-DNA GLYCOSYLASE"/>
    <property type="match status" value="1"/>
</dbReference>
<comment type="catalytic activity">
    <reaction evidence="6">
        <text>L-arginyl-[protein] + NAD(+) = N(omega)-(ADP-D-ribosyl)-L-arginyl-[protein] + nicotinamide + H(+)</text>
        <dbReference type="Rhea" id="RHEA:19149"/>
        <dbReference type="Rhea" id="RHEA-COMP:10532"/>
        <dbReference type="Rhea" id="RHEA-COMP:15087"/>
        <dbReference type="ChEBI" id="CHEBI:15378"/>
        <dbReference type="ChEBI" id="CHEBI:17154"/>
        <dbReference type="ChEBI" id="CHEBI:29965"/>
        <dbReference type="ChEBI" id="CHEBI:57540"/>
        <dbReference type="ChEBI" id="CHEBI:142554"/>
        <dbReference type="EC" id="2.4.2.31"/>
    </reaction>
</comment>